<keyword evidence="3" id="KW-1185">Reference proteome</keyword>
<organism evidence="2 3">
    <name type="scientific">Acidianus sulfidivorans JP7</name>
    <dbReference type="NCBI Taxonomy" id="619593"/>
    <lineage>
        <taxon>Archaea</taxon>
        <taxon>Thermoproteota</taxon>
        <taxon>Thermoprotei</taxon>
        <taxon>Sulfolobales</taxon>
        <taxon>Sulfolobaceae</taxon>
        <taxon>Acidianus</taxon>
    </lineage>
</organism>
<keyword evidence="1" id="KW-0472">Membrane</keyword>
<evidence type="ECO:0000256" key="1">
    <source>
        <dbReference type="SAM" id="Phobius"/>
    </source>
</evidence>
<feature type="transmembrane region" description="Helical" evidence="1">
    <location>
        <begin position="40"/>
        <end position="61"/>
    </location>
</feature>
<sequence>MIKMKITQICSCSILTIIGILLIILDAIGGIAYFKYSPDVLIYFGVLFLSISTISWGISLAKPIDSDQ</sequence>
<accession>A0A2U9IL77</accession>
<dbReference type="Proteomes" id="UP000248410">
    <property type="component" value="Chromosome"/>
</dbReference>
<feature type="transmembrane region" description="Helical" evidence="1">
    <location>
        <begin position="12"/>
        <end position="34"/>
    </location>
</feature>
<keyword evidence="1" id="KW-1133">Transmembrane helix</keyword>
<name>A0A2U9IL77_9CREN</name>
<evidence type="ECO:0000313" key="3">
    <source>
        <dbReference type="Proteomes" id="UP000248410"/>
    </source>
</evidence>
<reference evidence="2 3" key="1">
    <citation type="submission" date="2018-05" db="EMBL/GenBank/DDBJ databases">
        <title>Complete Genome Sequences of Extremely Thermoacidophilic, Metal-Mobilizing Type-Strain Members of the Archaeal Family Sulfolobaceae: Acidianus brierleyi DSM-1651T, Acidianus sulfidivorans DSM-18786T, Metallosphaera hakonensis DSM-7519T, and Metallosphaera prunae DSM-10039T.</title>
        <authorList>
            <person name="Counts J.A."/>
            <person name="Kelly R.M."/>
        </authorList>
    </citation>
    <scope>NUCLEOTIDE SEQUENCE [LARGE SCALE GENOMIC DNA]</scope>
    <source>
        <strain evidence="2 3">JP7</strain>
    </source>
</reference>
<protein>
    <submittedName>
        <fullName evidence="2">Uncharacterized protein</fullName>
    </submittedName>
</protein>
<dbReference type="KEGG" id="asul:DFR86_03895"/>
<gene>
    <name evidence="2" type="ORF">DFR86_03895</name>
</gene>
<evidence type="ECO:0000313" key="2">
    <source>
        <dbReference type="EMBL" id="AWR96782.1"/>
    </source>
</evidence>
<keyword evidence="1" id="KW-0812">Transmembrane</keyword>
<dbReference type="AlphaFoldDB" id="A0A2U9IL77"/>
<proteinExistence type="predicted"/>
<dbReference type="EMBL" id="CP029288">
    <property type="protein sequence ID" value="AWR96782.1"/>
    <property type="molecule type" value="Genomic_DNA"/>
</dbReference>